<evidence type="ECO:0000259" key="6">
    <source>
        <dbReference type="PROSITE" id="PS50035"/>
    </source>
</evidence>
<evidence type="ECO:0000313" key="7">
    <source>
        <dbReference type="EMBL" id="MBP2368985.1"/>
    </source>
</evidence>
<feature type="compositionally biased region" description="Basic and acidic residues" evidence="5">
    <location>
        <begin position="391"/>
        <end position="402"/>
    </location>
</feature>
<reference evidence="7 8" key="1">
    <citation type="submission" date="2021-03" db="EMBL/GenBank/DDBJ databases">
        <title>Sequencing the genomes of 1000 actinobacteria strains.</title>
        <authorList>
            <person name="Klenk H.-P."/>
        </authorList>
    </citation>
    <scope>NUCLEOTIDE SEQUENCE [LARGE SCALE GENOMIC DNA]</scope>
    <source>
        <strain evidence="7 8">DSM 45256</strain>
    </source>
</reference>
<dbReference type="CDD" id="cd09105">
    <property type="entry name" value="PLDc_vPLD1_2_like_2"/>
    <property type="match status" value="1"/>
</dbReference>
<feature type="region of interest" description="Disordered" evidence="5">
    <location>
        <begin position="415"/>
        <end position="446"/>
    </location>
</feature>
<dbReference type="PANTHER" id="PTHR18896:SF76">
    <property type="entry name" value="PHOSPHOLIPASE"/>
    <property type="match status" value="1"/>
</dbReference>
<dbReference type="Pfam" id="PF09949">
    <property type="entry name" value="APP1_cat"/>
    <property type="match status" value="1"/>
</dbReference>
<keyword evidence="4" id="KW-0443">Lipid metabolism</keyword>
<evidence type="ECO:0000256" key="5">
    <source>
        <dbReference type="SAM" id="MobiDB-lite"/>
    </source>
</evidence>
<protein>
    <submittedName>
        <fullName evidence="7">Phosphatidylserine/phosphatidylglycerophosphate/ cardiolipin synthase-like enzyme</fullName>
    </submittedName>
</protein>
<feature type="compositionally biased region" description="Basic residues" evidence="5">
    <location>
        <begin position="678"/>
        <end position="691"/>
    </location>
</feature>
<evidence type="ECO:0000256" key="2">
    <source>
        <dbReference type="ARBA" id="ARBA00022737"/>
    </source>
</evidence>
<dbReference type="Gene3D" id="3.30.870.10">
    <property type="entry name" value="Endonuclease Chain A"/>
    <property type="match status" value="2"/>
</dbReference>
<keyword evidence="2" id="KW-0677">Repeat</keyword>
<dbReference type="InterPro" id="IPR019236">
    <property type="entry name" value="APP1_cat"/>
</dbReference>
<dbReference type="InterPro" id="IPR025202">
    <property type="entry name" value="PLD-like_dom"/>
</dbReference>
<proteinExistence type="predicted"/>
<dbReference type="Proteomes" id="UP001519295">
    <property type="component" value="Unassembled WGS sequence"/>
</dbReference>
<dbReference type="SUPFAM" id="SSF56024">
    <property type="entry name" value="Phospholipase D/nuclease"/>
    <property type="match status" value="2"/>
</dbReference>
<name>A0ABS4VYK7_9PSEU</name>
<comment type="caution">
    <text evidence="7">The sequence shown here is derived from an EMBL/GenBank/DDBJ whole genome shotgun (WGS) entry which is preliminary data.</text>
</comment>
<dbReference type="RefSeq" id="WP_210030730.1">
    <property type="nucleotide sequence ID" value="NZ_JAGINU010000001.1"/>
</dbReference>
<dbReference type="EMBL" id="JAGINU010000001">
    <property type="protein sequence ID" value="MBP2368985.1"/>
    <property type="molecule type" value="Genomic_DNA"/>
</dbReference>
<dbReference type="PROSITE" id="PS50035">
    <property type="entry name" value="PLD"/>
    <property type="match status" value="1"/>
</dbReference>
<dbReference type="SMART" id="SM00155">
    <property type="entry name" value="PLDc"/>
    <property type="match status" value="2"/>
</dbReference>
<feature type="region of interest" description="Disordered" evidence="5">
    <location>
        <begin position="676"/>
        <end position="704"/>
    </location>
</feature>
<evidence type="ECO:0000256" key="4">
    <source>
        <dbReference type="ARBA" id="ARBA00023098"/>
    </source>
</evidence>
<dbReference type="InterPro" id="IPR015679">
    <property type="entry name" value="PLipase_D_fam"/>
</dbReference>
<gene>
    <name evidence="7" type="ORF">JOF36_004681</name>
</gene>
<evidence type="ECO:0000313" key="8">
    <source>
        <dbReference type="Proteomes" id="UP001519295"/>
    </source>
</evidence>
<dbReference type="Pfam" id="PF13091">
    <property type="entry name" value="PLDc_2"/>
    <property type="match status" value="1"/>
</dbReference>
<sequence>MTSDAPLGVVFDVDGVLRLATPRRQLRRLRAWMRHSTHDLRSVQGMPQLLRSVVEARPGTPVFYLTALPIGLSSLATRPLRRDGYPPGAALVVGRTPVLRWLVGGGLENKRVALERLAEQMPHVRWVLVGDDAGHDPAVYGEFAGSRPGRVAAIALRQVLDVHPVGADVPSPHLSGAGVPVVGAPNGEELLPRLRSSIGLESRGNALEDWFLTGEERGNDATRLRAWTEGNAVRTLVHGSRYLGRFADAVAGAGAGDAVLFGGWRADADQLLAEHGPTVAEALGGAARRGVRVRGLLWRSHSDRLGYHARENRTMASAVADAGGVVLLDQRVRVLGSHHQKLVAVRHPGRPRDDVAFVGGMDVDLGSRDDAGHAGDPQAEQSGSDYGPHPPVHDTQLELRGPAVRDVEDVLRERWEDPSPLSGMPWHPVSGLAGGDGASTGSLPAETPDPPQAGNCAVQLLCTYPNRWPRYPAAPRGERSIARGYSKALGRAQRIVYVEDQYMWSIDVARVFAAALRRAPRLHLIVVVPRLPDVTSRVYLDTAGLGHAEALAMVHEAGGDRVQVLDVENHEAVPVYVHSKLCVVDDVWAAVGSDNLNMRSWTYDTELAAAVVDADRDPRPPADPAGLGDGARRLARDLRLELMREHLDLDDDTHLLDPDHAAATVRDRVAALDAWHAGGRRGPRPPGRLRSHTQGGQDGLPRRHRWFTAPAYRSILDPDGRPVGMRLRRAY</sequence>
<feature type="domain" description="PLD phosphodiesterase" evidence="6">
    <location>
        <begin position="573"/>
        <end position="600"/>
    </location>
</feature>
<dbReference type="PANTHER" id="PTHR18896">
    <property type="entry name" value="PHOSPHOLIPASE D"/>
    <property type="match status" value="1"/>
</dbReference>
<comment type="catalytic activity">
    <reaction evidence="1">
        <text>a 1,2-diacyl-sn-glycero-3-phosphocholine + H2O = a 1,2-diacyl-sn-glycero-3-phosphate + choline + H(+)</text>
        <dbReference type="Rhea" id="RHEA:14445"/>
        <dbReference type="ChEBI" id="CHEBI:15354"/>
        <dbReference type="ChEBI" id="CHEBI:15377"/>
        <dbReference type="ChEBI" id="CHEBI:15378"/>
        <dbReference type="ChEBI" id="CHEBI:57643"/>
        <dbReference type="ChEBI" id="CHEBI:58608"/>
        <dbReference type="EC" id="3.1.4.4"/>
    </reaction>
</comment>
<organism evidence="7 8">
    <name type="scientific">Pseudonocardia parietis</name>
    <dbReference type="NCBI Taxonomy" id="570936"/>
    <lineage>
        <taxon>Bacteria</taxon>
        <taxon>Bacillati</taxon>
        <taxon>Actinomycetota</taxon>
        <taxon>Actinomycetes</taxon>
        <taxon>Pseudonocardiales</taxon>
        <taxon>Pseudonocardiaceae</taxon>
        <taxon>Pseudonocardia</taxon>
    </lineage>
</organism>
<dbReference type="InterPro" id="IPR001736">
    <property type="entry name" value="PLipase_D/transphosphatidylase"/>
</dbReference>
<evidence type="ECO:0000256" key="3">
    <source>
        <dbReference type="ARBA" id="ARBA00022801"/>
    </source>
</evidence>
<accession>A0ABS4VYK7</accession>
<feature type="region of interest" description="Disordered" evidence="5">
    <location>
        <begin position="350"/>
        <end position="402"/>
    </location>
</feature>
<keyword evidence="8" id="KW-1185">Reference proteome</keyword>
<keyword evidence="3" id="KW-0378">Hydrolase</keyword>
<evidence type="ECO:0000256" key="1">
    <source>
        <dbReference type="ARBA" id="ARBA00000798"/>
    </source>
</evidence>